<name>A0A6J4I1C5_9BACT</name>
<protein>
    <recommendedName>
        <fullName evidence="3">Lipoprotein</fullName>
    </recommendedName>
</protein>
<dbReference type="AlphaFoldDB" id="A0A6J4I1C5"/>
<reference evidence="2" key="1">
    <citation type="submission" date="2020-02" db="EMBL/GenBank/DDBJ databases">
        <authorList>
            <person name="Meier V. D."/>
        </authorList>
    </citation>
    <scope>NUCLEOTIDE SEQUENCE</scope>
    <source>
        <strain evidence="2">AVDCRST_MAG95</strain>
    </source>
</reference>
<evidence type="ECO:0008006" key="3">
    <source>
        <dbReference type="Google" id="ProtNLM"/>
    </source>
</evidence>
<evidence type="ECO:0000313" key="2">
    <source>
        <dbReference type="EMBL" id="CAA9239705.1"/>
    </source>
</evidence>
<feature type="chain" id="PRO_5027077749" description="Lipoprotein" evidence="1">
    <location>
        <begin position="23"/>
        <end position="185"/>
    </location>
</feature>
<keyword evidence="1" id="KW-0732">Signal</keyword>
<gene>
    <name evidence="2" type="ORF">AVDCRST_MAG95-1375</name>
</gene>
<sequence>MKKICIFTTFLALFLACQPALTPSSHYVNEQIPLDIQLPGGNSPAAQSKLDAFTKKQFRKHATRLAGESVPEILFFSRGNDNPDQVPYTGIGSTVASLDTAKLRATGFAYRQVNNQPYLHKTTIDRAGRIILSEYIVSLPDKYLYLFASAPITRSIRQNEEAMIVVQDSLNRKYGAAIGSLKATR</sequence>
<organism evidence="2">
    <name type="scientific">uncultured Adhaeribacter sp</name>
    <dbReference type="NCBI Taxonomy" id="448109"/>
    <lineage>
        <taxon>Bacteria</taxon>
        <taxon>Pseudomonadati</taxon>
        <taxon>Bacteroidota</taxon>
        <taxon>Cytophagia</taxon>
        <taxon>Cytophagales</taxon>
        <taxon>Hymenobacteraceae</taxon>
        <taxon>Adhaeribacter</taxon>
        <taxon>environmental samples</taxon>
    </lineage>
</organism>
<evidence type="ECO:0000256" key="1">
    <source>
        <dbReference type="SAM" id="SignalP"/>
    </source>
</evidence>
<dbReference type="PROSITE" id="PS51257">
    <property type="entry name" value="PROKAR_LIPOPROTEIN"/>
    <property type="match status" value="1"/>
</dbReference>
<feature type="signal peptide" evidence="1">
    <location>
        <begin position="1"/>
        <end position="22"/>
    </location>
</feature>
<dbReference type="EMBL" id="CADCTJ010000430">
    <property type="protein sequence ID" value="CAA9239705.1"/>
    <property type="molecule type" value="Genomic_DNA"/>
</dbReference>
<proteinExistence type="predicted"/>
<accession>A0A6J4I1C5</accession>